<gene>
    <name evidence="2" type="ORF">Hypma_000421</name>
</gene>
<accession>A0A369JCK4</accession>
<protein>
    <submittedName>
        <fullName evidence="2">Uncharacterized protein</fullName>
    </submittedName>
</protein>
<evidence type="ECO:0000256" key="1">
    <source>
        <dbReference type="SAM" id="MobiDB-lite"/>
    </source>
</evidence>
<dbReference type="AlphaFoldDB" id="A0A369JCK4"/>
<organism evidence="2 3">
    <name type="scientific">Hypsizygus marmoreus</name>
    <name type="common">White beech mushroom</name>
    <name type="synonym">Agaricus marmoreus</name>
    <dbReference type="NCBI Taxonomy" id="39966"/>
    <lineage>
        <taxon>Eukaryota</taxon>
        <taxon>Fungi</taxon>
        <taxon>Dikarya</taxon>
        <taxon>Basidiomycota</taxon>
        <taxon>Agaricomycotina</taxon>
        <taxon>Agaricomycetes</taxon>
        <taxon>Agaricomycetidae</taxon>
        <taxon>Agaricales</taxon>
        <taxon>Tricholomatineae</taxon>
        <taxon>Lyophyllaceae</taxon>
        <taxon>Hypsizygus</taxon>
    </lineage>
</organism>
<dbReference type="Proteomes" id="UP000076154">
    <property type="component" value="Unassembled WGS sequence"/>
</dbReference>
<feature type="region of interest" description="Disordered" evidence="1">
    <location>
        <begin position="1"/>
        <end position="43"/>
    </location>
</feature>
<comment type="caution">
    <text evidence="2">The sequence shown here is derived from an EMBL/GenBank/DDBJ whole genome shotgun (WGS) entry which is preliminary data.</text>
</comment>
<keyword evidence="3" id="KW-1185">Reference proteome</keyword>
<evidence type="ECO:0000313" key="3">
    <source>
        <dbReference type="Proteomes" id="UP000076154"/>
    </source>
</evidence>
<sequence>MAAVDAFPAHRTSPIPPPPSQWDDGARGPLALTPPKGPYAVQLTDPLRNVSPKAMEERDIRCRVQGYWSSIGQSLYESKVLMA</sequence>
<evidence type="ECO:0000313" key="2">
    <source>
        <dbReference type="EMBL" id="RDB18337.1"/>
    </source>
</evidence>
<dbReference type="InParanoid" id="A0A369JCK4"/>
<name>A0A369JCK4_HYPMA</name>
<proteinExistence type="predicted"/>
<reference evidence="2" key="1">
    <citation type="submission" date="2018-04" db="EMBL/GenBank/DDBJ databases">
        <title>Whole genome sequencing of Hypsizygus marmoreus.</title>
        <authorList>
            <person name="Choi I.-G."/>
            <person name="Min B."/>
            <person name="Kim J.-G."/>
            <person name="Kim S."/>
            <person name="Oh Y.-L."/>
            <person name="Kong W.-S."/>
            <person name="Park H."/>
            <person name="Jeong J."/>
            <person name="Song E.-S."/>
        </authorList>
    </citation>
    <scope>NUCLEOTIDE SEQUENCE [LARGE SCALE GENOMIC DNA]</scope>
    <source>
        <strain evidence="2">51987-8</strain>
    </source>
</reference>
<dbReference type="EMBL" id="LUEZ02000106">
    <property type="protein sequence ID" value="RDB18337.1"/>
    <property type="molecule type" value="Genomic_DNA"/>
</dbReference>